<dbReference type="Pfam" id="PF00041">
    <property type="entry name" value="fn3"/>
    <property type="match status" value="8"/>
</dbReference>
<evidence type="ECO:0000256" key="2">
    <source>
        <dbReference type="ARBA" id="ARBA00010504"/>
    </source>
</evidence>
<dbReference type="Gene3D" id="2.60.40.10">
    <property type="entry name" value="Immunoglobulins"/>
    <property type="match status" value="11"/>
</dbReference>
<feature type="domain" description="Fibronectin type-III" evidence="19">
    <location>
        <begin position="731"/>
        <end position="823"/>
    </location>
</feature>
<dbReference type="PROSITE" id="PS50853">
    <property type="entry name" value="FN3"/>
    <property type="match status" value="8"/>
</dbReference>
<feature type="region of interest" description="Disordered" evidence="16">
    <location>
        <begin position="498"/>
        <end position="521"/>
    </location>
</feature>
<dbReference type="InterPro" id="IPR013098">
    <property type="entry name" value="Ig_I-set"/>
</dbReference>
<feature type="domain" description="Ig-like" evidence="18">
    <location>
        <begin position="239"/>
        <end position="321"/>
    </location>
</feature>
<keyword evidence="12" id="KW-0675">Receptor</keyword>
<organism evidence="20 21">
    <name type="scientific">Lymnaea stagnalis</name>
    <name type="common">Great pond snail</name>
    <name type="synonym">Helix stagnalis</name>
    <dbReference type="NCBI Taxonomy" id="6523"/>
    <lineage>
        <taxon>Eukaryota</taxon>
        <taxon>Metazoa</taxon>
        <taxon>Spiralia</taxon>
        <taxon>Lophotrochozoa</taxon>
        <taxon>Mollusca</taxon>
        <taxon>Gastropoda</taxon>
        <taxon>Heterobranchia</taxon>
        <taxon>Euthyneura</taxon>
        <taxon>Panpulmonata</taxon>
        <taxon>Hygrophila</taxon>
        <taxon>Lymnaeoidea</taxon>
        <taxon>Lymnaeidae</taxon>
        <taxon>Lymnaea</taxon>
    </lineage>
</organism>
<dbReference type="PANTHER" id="PTHR44170:SF57">
    <property type="entry name" value="PROTEIN TYROSINE PHOSPHATASE RECEPTOR TYPE S"/>
    <property type="match status" value="1"/>
</dbReference>
<evidence type="ECO:0000256" key="12">
    <source>
        <dbReference type="ARBA" id="ARBA00023170"/>
    </source>
</evidence>
<evidence type="ECO:0000256" key="8">
    <source>
        <dbReference type="ARBA" id="ARBA00022912"/>
    </source>
</evidence>
<feature type="domain" description="Fibronectin type-III" evidence="19">
    <location>
        <begin position="828"/>
        <end position="921"/>
    </location>
</feature>
<feature type="domain" description="Ig-like" evidence="18">
    <location>
        <begin position="144"/>
        <end position="225"/>
    </location>
</feature>
<feature type="domain" description="Fibronectin type-III" evidence="19">
    <location>
        <begin position="925"/>
        <end position="1017"/>
    </location>
</feature>
<dbReference type="AlphaFoldDB" id="A0AAV2I155"/>
<keyword evidence="8" id="KW-0904">Protein phosphatase</keyword>
<dbReference type="FunFam" id="2.60.40.10:FF:000189">
    <property type="entry name" value="Neogenin isoform 3"/>
    <property type="match status" value="1"/>
</dbReference>
<dbReference type="SMART" id="SM00408">
    <property type="entry name" value="IGc2"/>
    <property type="match status" value="3"/>
</dbReference>
<evidence type="ECO:0000256" key="9">
    <source>
        <dbReference type="ARBA" id="ARBA00022989"/>
    </source>
</evidence>
<dbReference type="EMBL" id="CAXITT010000283">
    <property type="protein sequence ID" value="CAL1538075.1"/>
    <property type="molecule type" value="Genomic_DNA"/>
</dbReference>
<dbReference type="GO" id="GO:0098609">
    <property type="term" value="P:cell-cell adhesion"/>
    <property type="evidence" value="ECO:0007669"/>
    <property type="project" value="TreeGrafter"/>
</dbReference>
<evidence type="ECO:0000313" key="21">
    <source>
        <dbReference type="Proteomes" id="UP001497497"/>
    </source>
</evidence>
<dbReference type="InterPro" id="IPR003599">
    <property type="entry name" value="Ig_sub"/>
</dbReference>
<dbReference type="FunFam" id="2.60.40.10:FF:000036">
    <property type="entry name" value="receptor-type tyrosine-protein phosphatase delta isoform X1"/>
    <property type="match status" value="1"/>
</dbReference>
<feature type="domain" description="Fibronectin type-III" evidence="19">
    <location>
        <begin position="1022"/>
        <end position="1127"/>
    </location>
</feature>
<keyword evidence="4" id="KW-0812">Transmembrane</keyword>
<dbReference type="InterPro" id="IPR003961">
    <property type="entry name" value="FN3_dom"/>
</dbReference>
<keyword evidence="5 17" id="KW-0732">Signal</keyword>
<keyword evidence="9" id="KW-1133">Transmembrane helix</keyword>
<name>A0AAV2I155_LYMST</name>
<comment type="subcellular location">
    <subcellularLocation>
        <location evidence="1">Membrane</location>
        <topology evidence="1">Single-pass membrane protein</topology>
    </subcellularLocation>
</comment>
<feature type="domain" description="Fibronectin type-III" evidence="19">
    <location>
        <begin position="427"/>
        <end position="518"/>
    </location>
</feature>
<feature type="domain" description="Fibronectin type-III" evidence="19">
    <location>
        <begin position="328"/>
        <end position="423"/>
    </location>
</feature>
<protein>
    <recommendedName>
        <fullName evidence="3">protein-tyrosine-phosphatase</fullName>
        <ecNumber evidence="3">3.1.3.48</ecNumber>
    </recommendedName>
</protein>
<dbReference type="PRINTS" id="PR00014">
    <property type="entry name" value="FNTYPEIII"/>
</dbReference>
<keyword evidence="7" id="KW-0378">Hydrolase</keyword>
<dbReference type="InterPro" id="IPR003598">
    <property type="entry name" value="Ig_sub2"/>
</dbReference>
<evidence type="ECO:0000256" key="7">
    <source>
        <dbReference type="ARBA" id="ARBA00022801"/>
    </source>
</evidence>
<dbReference type="PROSITE" id="PS50835">
    <property type="entry name" value="IG_LIKE"/>
    <property type="match status" value="3"/>
</dbReference>
<dbReference type="InterPro" id="IPR007110">
    <property type="entry name" value="Ig-like_dom"/>
</dbReference>
<evidence type="ECO:0000256" key="17">
    <source>
        <dbReference type="SAM" id="SignalP"/>
    </source>
</evidence>
<evidence type="ECO:0000256" key="4">
    <source>
        <dbReference type="ARBA" id="ARBA00022692"/>
    </source>
</evidence>
<comment type="similarity">
    <text evidence="2">Belongs to the protein-tyrosine phosphatase family. Receptor class 2A subfamily.</text>
</comment>
<dbReference type="FunFam" id="2.60.40.10:FF:000032">
    <property type="entry name" value="palladin isoform X1"/>
    <property type="match status" value="1"/>
</dbReference>
<feature type="chain" id="PRO_5043954364" description="protein-tyrosine-phosphatase" evidence="17">
    <location>
        <begin position="27"/>
        <end position="1180"/>
    </location>
</feature>
<dbReference type="SMART" id="SM00409">
    <property type="entry name" value="IG"/>
    <property type="match status" value="4"/>
</dbReference>
<keyword evidence="11" id="KW-1015">Disulfide bond</keyword>
<evidence type="ECO:0000256" key="10">
    <source>
        <dbReference type="ARBA" id="ARBA00023136"/>
    </source>
</evidence>
<dbReference type="Pfam" id="PF07679">
    <property type="entry name" value="I-set"/>
    <property type="match status" value="3"/>
</dbReference>
<dbReference type="PANTHER" id="PTHR44170">
    <property type="entry name" value="PROTEIN SIDEKICK"/>
    <property type="match status" value="1"/>
</dbReference>
<evidence type="ECO:0000256" key="6">
    <source>
        <dbReference type="ARBA" id="ARBA00022737"/>
    </source>
</evidence>
<evidence type="ECO:0000256" key="15">
    <source>
        <dbReference type="ARBA" id="ARBA00051722"/>
    </source>
</evidence>
<dbReference type="SMART" id="SM00060">
    <property type="entry name" value="FN3"/>
    <property type="match status" value="8"/>
</dbReference>
<dbReference type="InterPro" id="IPR013783">
    <property type="entry name" value="Ig-like_fold"/>
</dbReference>
<evidence type="ECO:0000256" key="13">
    <source>
        <dbReference type="ARBA" id="ARBA00023180"/>
    </source>
</evidence>
<feature type="domain" description="Ig-like" evidence="18">
    <location>
        <begin position="29"/>
        <end position="118"/>
    </location>
</feature>
<evidence type="ECO:0000259" key="19">
    <source>
        <dbReference type="PROSITE" id="PS50853"/>
    </source>
</evidence>
<keyword evidence="13" id="KW-0325">Glycoprotein</keyword>
<dbReference type="CDD" id="cd00063">
    <property type="entry name" value="FN3"/>
    <property type="match status" value="7"/>
</dbReference>
<evidence type="ECO:0000256" key="1">
    <source>
        <dbReference type="ARBA" id="ARBA00004167"/>
    </source>
</evidence>
<dbReference type="InterPro" id="IPR036179">
    <property type="entry name" value="Ig-like_dom_sf"/>
</dbReference>
<feature type="domain" description="Fibronectin type-III" evidence="19">
    <location>
        <begin position="625"/>
        <end position="727"/>
    </location>
</feature>
<sequence>MGGSSLRVQAALLATVLTILGPPVEAGPPKITMAPKNSKVAEEATVSFFCRASGNPAPSFHWEKDGKRMNNRRQRHEIIEAPHVTALRIKPVKAKDNSTYTCVANNGLGEARADASLYIYPKIEGGEGANPWVVKYEDFPQGYPRIETHPKLKSVEKDRPIQLACEVKGDPKPSIMWLKDSLPVDTTDPRVEVLESGYLTIQHSQESDEATYECVAENEFGVAFSYKAMVYIKVRRIAPKFSRAPDDIQVQPGSDVNLTCLAVGSPMPFVKWRQGAQDLTGDDNIPIGKNVLMLNDVRMSKNYTCEASSDLGNIEHNVQVIVGAPGTPPENIIAKAITSTDITVTWDEPKITNGIITGYKLFYTLKPEDPIFFWEQLEIKQDIRSTTISGLQPNATYAVSVLAYSSIGQGPMSHPVQVLTTQGVPYQPLNLKASAISPNAIEVHWDPPQEADTIKSYELYYNDSHFRQTNRFTIDPPVNNYRISGLTPDTVYHIQVSAKSSRGEGPKTPTIQVQTPPFKPEAPPENITGKHISEMEIQIWWKPPNPLKLNGKLKGYKVYVVENGGGKADKEPMMKQVEGDELTANVKDLKTWTEYRVWVVAFNQVGDGPGSTPIIVRTDEAVPGEPRRIRVEPVNSTSLMVEWEPPSSKEQNGIIRGYQVYYVEANGYDEPLPGVREHNYDTFDEKKTSAIITGLKADTRYLVQVAAYTRKGDGFRSKSKVHTTKGAVPSQPRHLNVDLIQEDPPSVKVTWQRPAETHGDIKNYKIIWGPRGERYEEIILSPEIYSFLTNTLDKGITYEFRVSAKNEIDYGERAVSTITTPDGAPSGAPQNFTATGLTETSVRLTWDLPARNLRNGEIVMYQITYHKLSDPINEEDVNCTDTFLDLVSLDMNTDYSFKIKAYTSRGAGPWSNRLHFRTFGKMPPPPKNVKVRRTSDTTLEVKWDDPDGPVSGYKIFYNTFVTPNMHSWQQLEIGPYTVADITNLDPQTVYAVRIQAKSVDGRFGNMSETVTLNVEDTLRDDSVQRFRVTQRLINVIKLSWEKPKIGEVQTYILSYKGLKSYREDGVTQYVYQNLTEVQIQGNQNAYTLENLRPKMKFEFNITPIFRDGKDGYTEHASAETLIDAPPRVERPLIRTIQQYSILLTLKRASDRNGPISHYHVIVVPSIFVNSLIPLLLSIIS</sequence>
<dbReference type="FunFam" id="2.60.40.10:FF:000010">
    <property type="entry name" value="receptor-type tyrosine-protein phosphatase delta isoform X1"/>
    <property type="match status" value="1"/>
</dbReference>
<dbReference type="InterPro" id="IPR036116">
    <property type="entry name" value="FN3_sf"/>
</dbReference>
<dbReference type="GO" id="GO:0016020">
    <property type="term" value="C:membrane"/>
    <property type="evidence" value="ECO:0007669"/>
    <property type="project" value="UniProtKB-SubCell"/>
</dbReference>
<evidence type="ECO:0000313" key="20">
    <source>
        <dbReference type="EMBL" id="CAL1538075.1"/>
    </source>
</evidence>
<dbReference type="EC" id="3.1.3.48" evidence="3"/>
<evidence type="ECO:0000259" key="18">
    <source>
        <dbReference type="PROSITE" id="PS50835"/>
    </source>
</evidence>
<comment type="caution">
    <text evidence="20">The sequence shown here is derived from an EMBL/GenBank/DDBJ whole genome shotgun (WGS) entry which is preliminary data.</text>
</comment>
<feature type="domain" description="Fibronectin type-III" evidence="19">
    <location>
        <begin position="523"/>
        <end position="621"/>
    </location>
</feature>
<dbReference type="FunFam" id="2.60.40.10:FF:000028">
    <property type="entry name" value="Neuronal cell adhesion molecule"/>
    <property type="match status" value="3"/>
</dbReference>
<accession>A0AAV2I155</accession>
<dbReference type="GO" id="GO:0004725">
    <property type="term" value="F:protein tyrosine phosphatase activity"/>
    <property type="evidence" value="ECO:0007669"/>
    <property type="project" value="UniProtKB-EC"/>
</dbReference>
<dbReference type="SUPFAM" id="SSF48726">
    <property type="entry name" value="Immunoglobulin"/>
    <property type="match status" value="3"/>
</dbReference>
<keyword evidence="21" id="KW-1185">Reference proteome</keyword>
<dbReference type="Proteomes" id="UP001497497">
    <property type="component" value="Unassembled WGS sequence"/>
</dbReference>
<reference evidence="20 21" key="1">
    <citation type="submission" date="2024-04" db="EMBL/GenBank/DDBJ databases">
        <authorList>
            <consortium name="Genoscope - CEA"/>
            <person name="William W."/>
        </authorList>
    </citation>
    <scope>NUCLEOTIDE SEQUENCE [LARGE SCALE GENOMIC DNA]</scope>
</reference>
<dbReference type="SUPFAM" id="SSF49265">
    <property type="entry name" value="Fibronectin type III"/>
    <property type="match status" value="6"/>
</dbReference>
<gene>
    <name evidence="20" type="ORF">GSLYS_00011896001</name>
</gene>
<evidence type="ECO:0000256" key="3">
    <source>
        <dbReference type="ARBA" id="ARBA00013064"/>
    </source>
</evidence>
<keyword evidence="10" id="KW-0472">Membrane</keyword>
<evidence type="ECO:0000256" key="5">
    <source>
        <dbReference type="ARBA" id="ARBA00022729"/>
    </source>
</evidence>
<feature type="signal peptide" evidence="17">
    <location>
        <begin position="1"/>
        <end position="26"/>
    </location>
</feature>
<comment type="catalytic activity">
    <reaction evidence="15">
        <text>O-phospho-L-tyrosyl-[protein] + H2O = L-tyrosyl-[protein] + phosphate</text>
        <dbReference type="Rhea" id="RHEA:10684"/>
        <dbReference type="Rhea" id="RHEA-COMP:10136"/>
        <dbReference type="Rhea" id="RHEA-COMP:20101"/>
        <dbReference type="ChEBI" id="CHEBI:15377"/>
        <dbReference type="ChEBI" id="CHEBI:43474"/>
        <dbReference type="ChEBI" id="CHEBI:46858"/>
        <dbReference type="ChEBI" id="CHEBI:61978"/>
        <dbReference type="EC" id="3.1.3.48"/>
    </reaction>
</comment>
<evidence type="ECO:0000256" key="16">
    <source>
        <dbReference type="SAM" id="MobiDB-lite"/>
    </source>
</evidence>
<proteinExistence type="inferred from homology"/>
<keyword evidence="14" id="KW-0393">Immunoglobulin domain</keyword>
<evidence type="ECO:0000256" key="11">
    <source>
        <dbReference type="ARBA" id="ARBA00023157"/>
    </source>
</evidence>
<keyword evidence="6" id="KW-0677">Repeat</keyword>
<evidence type="ECO:0000256" key="14">
    <source>
        <dbReference type="ARBA" id="ARBA00023319"/>
    </source>
</evidence>